<dbReference type="SUPFAM" id="SSF46689">
    <property type="entry name" value="Homeodomain-like"/>
    <property type="match status" value="1"/>
</dbReference>
<evidence type="ECO:0000259" key="4">
    <source>
        <dbReference type="PROSITE" id="PS01124"/>
    </source>
</evidence>
<name>A0A1T1AP37_RHOFE</name>
<keyword evidence="1" id="KW-0805">Transcription regulation</keyword>
<dbReference type="GO" id="GO:0043565">
    <property type="term" value="F:sequence-specific DNA binding"/>
    <property type="evidence" value="ECO:0007669"/>
    <property type="project" value="InterPro"/>
</dbReference>
<comment type="caution">
    <text evidence="5">The sequence shown here is derived from an EMBL/GenBank/DDBJ whole genome shotgun (WGS) entry which is preliminary data.</text>
</comment>
<keyword evidence="2" id="KW-0238">DNA-binding</keyword>
<dbReference type="GO" id="GO:0003700">
    <property type="term" value="F:DNA-binding transcription factor activity"/>
    <property type="evidence" value="ECO:0007669"/>
    <property type="project" value="InterPro"/>
</dbReference>
<keyword evidence="3" id="KW-0804">Transcription</keyword>
<dbReference type="PROSITE" id="PS00041">
    <property type="entry name" value="HTH_ARAC_FAMILY_1"/>
    <property type="match status" value="1"/>
</dbReference>
<dbReference type="AlphaFoldDB" id="A0A1T1AP37"/>
<dbReference type="InterPro" id="IPR009057">
    <property type="entry name" value="Homeodomain-like_sf"/>
</dbReference>
<evidence type="ECO:0000313" key="6">
    <source>
        <dbReference type="Proteomes" id="UP000190750"/>
    </source>
</evidence>
<dbReference type="EMBL" id="MTJN01000002">
    <property type="protein sequence ID" value="OOV05879.1"/>
    <property type="molecule type" value="Genomic_DNA"/>
</dbReference>
<gene>
    <name evidence="5" type="ORF">RF819_03370</name>
</gene>
<proteinExistence type="predicted"/>
<dbReference type="Gene3D" id="1.10.10.60">
    <property type="entry name" value="Homeodomain-like"/>
    <property type="match status" value="2"/>
</dbReference>
<feature type="domain" description="HTH araC/xylS-type" evidence="4">
    <location>
        <begin position="1"/>
        <end position="74"/>
    </location>
</feature>
<reference evidence="5 6" key="1">
    <citation type="submission" date="2017-01" db="EMBL/GenBank/DDBJ databases">
        <title>Genome sequencing of Rhodoferax fermentans JCM 7819.</title>
        <authorList>
            <person name="Kim Y.J."/>
            <person name="Farh M.E.-A."/>
            <person name="Yang D.-C."/>
        </authorList>
    </citation>
    <scope>NUCLEOTIDE SEQUENCE [LARGE SCALE GENOMIC DNA]</scope>
    <source>
        <strain evidence="5 6">JCM 7819</strain>
    </source>
</reference>
<dbReference type="PROSITE" id="PS01124">
    <property type="entry name" value="HTH_ARAC_FAMILY_2"/>
    <property type="match status" value="1"/>
</dbReference>
<dbReference type="RefSeq" id="WP_158081231.1">
    <property type="nucleotide sequence ID" value="NZ_MTJN01000002.1"/>
</dbReference>
<dbReference type="PANTHER" id="PTHR47893">
    <property type="entry name" value="REGULATORY PROTEIN PCHR"/>
    <property type="match status" value="1"/>
</dbReference>
<evidence type="ECO:0000313" key="5">
    <source>
        <dbReference type="EMBL" id="OOV05879.1"/>
    </source>
</evidence>
<evidence type="ECO:0000256" key="2">
    <source>
        <dbReference type="ARBA" id="ARBA00023125"/>
    </source>
</evidence>
<organism evidence="5 6">
    <name type="scientific">Rhodoferax fermentans</name>
    <dbReference type="NCBI Taxonomy" id="28066"/>
    <lineage>
        <taxon>Bacteria</taxon>
        <taxon>Pseudomonadati</taxon>
        <taxon>Pseudomonadota</taxon>
        <taxon>Betaproteobacteria</taxon>
        <taxon>Burkholderiales</taxon>
        <taxon>Comamonadaceae</taxon>
        <taxon>Rhodoferax</taxon>
    </lineage>
</organism>
<dbReference type="PANTHER" id="PTHR47893:SF1">
    <property type="entry name" value="REGULATORY PROTEIN PCHR"/>
    <property type="match status" value="1"/>
</dbReference>
<sequence>MSVSTLQRLFKAAYGMSVMAFQRSERLNAARALLMEGRLTVGEAGYRAGYSTVSNFSSAFQRNFGYPPSACMRR</sequence>
<keyword evidence="6" id="KW-1185">Reference proteome</keyword>
<evidence type="ECO:0000256" key="1">
    <source>
        <dbReference type="ARBA" id="ARBA00023015"/>
    </source>
</evidence>
<dbReference type="SMART" id="SM00342">
    <property type="entry name" value="HTH_ARAC"/>
    <property type="match status" value="1"/>
</dbReference>
<dbReference type="STRING" id="28066.RF819_03370"/>
<dbReference type="InterPro" id="IPR018062">
    <property type="entry name" value="HTH_AraC-typ_CS"/>
</dbReference>
<dbReference type="OrthoDB" id="9789899at2"/>
<protein>
    <recommendedName>
        <fullName evidence="4">HTH araC/xylS-type domain-containing protein</fullName>
    </recommendedName>
</protein>
<dbReference type="Proteomes" id="UP000190750">
    <property type="component" value="Unassembled WGS sequence"/>
</dbReference>
<dbReference type="InterPro" id="IPR053142">
    <property type="entry name" value="PchR_regulatory_protein"/>
</dbReference>
<dbReference type="InterPro" id="IPR018060">
    <property type="entry name" value="HTH_AraC"/>
</dbReference>
<dbReference type="Pfam" id="PF12833">
    <property type="entry name" value="HTH_18"/>
    <property type="match status" value="1"/>
</dbReference>
<accession>A0A1T1AP37</accession>
<evidence type="ECO:0000256" key="3">
    <source>
        <dbReference type="ARBA" id="ARBA00023163"/>
    </source>
</evidence>